<dbReference type="GO" id="GO:0016020">
    <property type="term" value="C:membrane"/>
    <property type="evidence" value="ECO:0007669"/>
    <property type="project" value="UniProtKB-SubCell"/>
</dbReference>
<keyword evidence="4 5" id="KW-0472">Membrane</keyword>
<evidence type="ECO:0000313" key="7">
    <source>
        <dbReference type="EMBL" id="ETN75561.1"/>
    </source>
</evidence>
<evidence type="ECO:0000313" key="8">
    <source>
        <dbReference type="Proteomes" id="UP000053676"/>
    </source>
</evidence>
<organism evidence="7 8">
    <name type="scientific">Necator americanus</name>
    <name type="common">Human hookworm</name>
    <dbReference type="NCBI Taxonomy" id="51031"/>
    <lineage>
        <taxon>Eukaryota</taxon>
        <taxon>Metazoa</taxon>
        <taxon>Ecdysozoa</taxon>
        <taxon>Nematoda</taxon>
        <taxon>Chromadorea</taxon>
        <taxon>Rhabditida</taxon>
        <taxon>Rhabditina</taxon>
        <taxon>Rhabditomorpha</taxon>
        <taxon>Strongyloidea</taxon>
        <taxon>Ancylostomatidae</taxon>
        <taxon>Bunostominae</taxon>
        <taxon>Necator</taxon>
    </lineage>
</organism>
<proteinExistence type="predicted"/>
<evidence type="ECO:0000259" key="6">
    <source>
        <dbReference type="Pfam" id="PF07782"/>
    </source>
</evidence>
<dbReference type="PANTHER" id="PTHR21041:SF17">
    <property type="entry name" value="E3 UBIQUITIN-PROTEIN LIGASE DCST1"/>
    <property type="match status" value="1"/>
</dbReference>
<evidence type="ECO:0000256" key="5">
    <source>
        <dbReference type="SAM" id="Phobius"/>
    </source>
</evidence>
<evidence type="ECO:0000256" key="2">
    <source>
        <dbReference type="ARBA" id="ARBA00022692"/>
    </source>
</evidence>
<evidence type="ECO:0000256" key="4">
    <source>
        <dbReference type="ARBA" id="ARBA00023136"/>
    </source>
</evidence>
<sequence>MRNWKLLKVLSAPTRSELDRAKGPLITWFVATFVATLLVFMDYYLYAFLNAVKGDGVVANFVRAMIAENRTIEVDNVSGSTLERSHNSYQASETNIFKSMTNAHCLMPPQRPNFQHIFTWIALPLFLSLLLQVIFSFVVKRVIINHFMPFMFPLRDRVRIIYLYNKVLFLRLKRRQEARARIRFIVDRWKINEENDEGGWLSYQSWFKLNILDRLFNTGQCLMCQQNMKPAQLYFCIECPATFCKYCLAENGNECYACQVCSFIF</sequence>
<keyword evidence="2 5" id="KW-0812">Transmembrane</keyword>
<dbReference type="AlphaFoldDB" id="W2T2U3"/>
<feature type="transmembrane region" description="Helical" evidence="5">
    <location>
        <begin position="25"/>
        <end position="46"/>
    </location>
</feature>
<feature type="domain" description="Dendritic cell-specific transmembrane protein-like" evidence="6">
    <location>
        <begin position="8"/>
        <end position="164"/>
    </location>
</feature>
<reference evidence="8" key="1">
    <citation type="journal article" date="2014" name="Nat. Genet.">
        <title>Genome of the human hookworm Necator americanus.</title>
        <authorList>
            <person name="Tang Y.T."/>
            <person name="Gao X."/>
            <person name="Rosa B.A."/>
            <person name="Abubucker S."/>
            <person name="Hallsworth-Pepin K."/>
            <person name="Martin J."/>
            <person name="Tyagi R."/>
            <person name="Heizer E."/>
            <person name="Zhang X."/>
            <person name="Bhonagiri-Palsikar V."/>
            <person name="Minx P."/>
            <person name="Warren W.C."/>
            <person name="Wang Q."/>
            <person name="Zhan B."/>
            <person name="Hotez P.J."/>
            <person name="Sternberg P.W."/>
            <person name="Dougall A."/>
            <person name="Gaze S.T."/>
            <person name="Mulvenna J."/>
            <person name="Sotillo J."/>
            <person name="Ranganathan S."/>
            <person name="Rabelo E.M."/>
            <person name="Wilson R.K."/>
            <person name="Felgner P.L."/>
            <person name="Bethony J."/>
            <person name="Hawdon J.M."/>
            <person name="Gasser R.B."/>
            <person name="Loukas A."/>
            <person name="Mitreva M."/>
        </authorList>
    </citation>
    <scope>NUCLEOTIDE SEQUENCE [LARGE SCALE GENOMIC DNA]</scope>
</reference>
<dbReference type="OrthoDB" id="5985669at2759"/>
<gene>
    <name evidence="7" type="ORF">NECAME_03751</name>
</gene>
<dbReference type="PANTHER" id="PTHR21041">
    <property type="entry name" value="DENDRITIC CELL-SPECIFIC TRANSMEMBRANE PROTEIN"/>
    <property type="match status" value="1"/>
</dbReference>
<dbReference type="Pfam" id="PF07782">
    <property type="entry name" value="DC_STAMP"/>
    <property type="match status" value="1"/>
</dbReference>
<dbReference type="InterPro" id="IPR012858">
    <property type="entry name" value="DC_STAMP-like"/>
</dbReference>
<feature type="transmembrane region" description="Helical" evidence="5">
    <location>
        <begin position="117"/>
        <end position="139"/>
    </location>
</feature>
<name>W2T2U3_NECAM</name>
<dbReference type="InterPro" id="IPR051856">
    <property type="entry name" value="CSR-E3_Ligase_Protein"/>
</dbReference>
<evidence type="ECO:0000256" key="1">
    <source>
        <dbReference type="ARBA" id="ARBA00004141"/>
    </source>
</evidence>
<evidence type="ECO:0000256" key="3">
    <source>
        <dbReference type="ARBA" id="ARBA00022989"/>
    </source>
</evidence>
<keyword evidence="8" id="KW-1185">Reference proteome</keyword>
<keyword evidence="3 5" id="KW-1133">Transmembrane helix</keyword>
<dbReference type="KEGG" id="nai:NECAME_03751"/>
<dbReference type="EMBL" id="KI660289">
    <property type="protein sequence ID" value="ETN75561.1"/>
    <property type="molecule type" value="Genomic_DNA"/>
</dbReference>
<dbReference type="Proteomes" id="UP000053676">
    <property type="component" value="Unassembled WGS sequence"/>
</dbReference>
<comment type="subcellular location">
    <subcellularLocation>
        <location evidence="1">Membrane</location>
        <topology evidence="1">Multi-pass membrane protein</topology>
    </subcellularLocation>
</comment>
<protein>
    <submittedName>
        <fullName evidence="7">DC-STAMP-like protein</fullName>
    </submittedName>
</protein>
<accession>W2T2U3</accession>